<dbReference type="Pfam" id="PF10931">
    <property type="entry name" value="DUF2735"/>
    <property type="match status" value="1"/>
</dbReference>
<organism evidence="1 2">
    <name type="scientific">Rhizobium helianthi</name>
    <dbReference type="NCBI Taxonomy" id="1132695"/>
    <lineage>
        <taxon>Bacteria</taxon>
        <taxon>Pseudomonadati</taxon>
        <taxon>Pseudomonadota</taxon>
        <taxon>Alphaproteobacteria</taxon>
        <taxon>Hyphomicrobiales</taxon>
        <taxon>Rhizobiaceae</taxon>
        <taxon>Rhizobium/Agrobacterium group</taxon>
        <taxon>Rhizobium</taxon>
    </lineage>
</organism>
<protein>
    <submittedName>
        <fullName evidence="1">DUF2735 domain-containing protein</fullName>
    </submittedName>
</protein>
<keyword evidence="2" id="KW-1185">Reference proteome</keyword>
<dbReference type="InterPro" id="IPR021232">
    <property type="entry name" value="DUF2735"/>
</dbReference>
<sequence>MTTPAERTTAQIIPFPAGGLRARREFVQRMDRKAPEANPALCDLAFGGSWYHEEAVRDSASPKGKLS</sequence>
<dbReference type="Proteomes" id="UP001597322">
    <property type="component" value="Unassembled WGS sequence"/>
</dbReference>
<evidence type="ECO:0000313" key="1">
    <source>
        <dbReference type="EMBL" id="MFD1746920.1"/>
    </source>
</evidence>
<reference evidence="2" key="1">
    <citation type="journal article" date="2019" name="Int. J. Syst. Evol. Microbiol.">
        <title>The Global Catalogue of Microorganisms (GCM) 10K type strain sequencing project: providing services to taxonomists for standard genome sequencing and annotation.</title>
        <authorList>
            <consortium name="The Broad Institute Genomics Platform"/>
            <consortium name="The Broad Institute Genome Sequencing Center for Infectious Disease"/>
            <person name="Wu L."/>
            <person name="Ma J."/>
        </authorList>
    </citation>
    <scope>NUCLEOTIDE SEQUENCE [LARGE SCALE GENOMIC DNA]</scope>
    <source>
        <strain evidence="2">CG52</strain>
    </source>
</reference>
<accession>A0ABW4M6D7</accession>
<dbReference type="EMBL" id="JBHUEQ010000026">
    <property type="protein sequence ID" value="MFD1746920.1"/>
    <property type="molecule type" value="Genomic_DNA"/>
</dbReference>
<proteinExistence type="predicted"/>
<evidence type="ECO:0000313" key="2">
    <source>
        <dbReference type="Proteomes" id="UP001597322"/>
    </source>
</evidence>
<name>A0ABW4M6D7_9HYPH</name>
<gene>
    <name evidence="1" type="ORF">ACFSE1_15695</name>
</gene>
<dbReference type="RefSeq" id="WP_377403279.1">
    <property type="nucleotide sequence ID" value="NZ_JBHUEQ010000026.1"/>
</dbReference>
<comment type="caution">
    <text evidence="1">The sequence shown here is derived from an EMBL/GenBank/DDBJ whole genome shotgun (WGS) entry which is preliminary data.</text>
</comment>